<feature type="compositionally biased region" description="Basic residues" evidence="1">
    <location>
        <begin position="115"/>
        <end position="125"/>
    </location>
</feature>
<reference evidence="2" key="1">
    <citation type="journal article" date="2008" name="Nature">
        <title>The amphioxus genome and the evolution of the chordate karyotype.</title>
        <authorList>
            <consortium name="US DOE Joint Genome Institute (JGI-PGF)"/>
            <person name="Putnam N.H."/>
            <person name="Butts T."/>
            <person name="Ferrier D.E.K."/>
            <person name="Furlong R.F."/>
            <person name="Hellsten U."/>
            <person name="Kawashima T."/>
            <person name="Robinson-Rechavi M."/>
            <person name="Shoguchi E."/>
            <person name="Terry A."/>
            <person name="Yu J.-K."/>
            <person name="Benito-Gutierrez E.L."/>
            <person name="Dubchak I."/>
            <person name="Garcia-Fernandez J."/>
            <person name="Gibson-Brown J.J."/>
            <person name="Grigoriev I.V."/>
            <person name="Horton A.C."/>
            <person name="de Jong P.J."/>
            <person name="Jurka J."/>
            <person name="Kapitonov V.V."/>
            <person name="Kohara Y."/>
            <person name="Kuroki Y."/>
            <person name="Lindquist E."/>
            <person name="Lucas S."/>
            <person name="Osoegawa K."/>
            <person name="Pennacchio L.A."/>
            <person name="Salamov A.A."/>
            <person name="Satou Y."/>
            <person name="Sauka-Spengler T."/>
            <person name="Schmutz J."/>
            <person name="Shin-I T."/>
            <person name="Toyoda A."/>
            <person name="Bronner-Fraser M."/>
            <person name="Fujiyama A."/>
            <person name="Holland L.Z."/>
            <person name="Holland P.W.H."/>
            <person name="Satoh N."/>
            <person name="Rokhsar D.S."/>
        </authorList>
    </citation>
    <scope>NUCLEOTIDE SEQUENCE [LARGE SCALE GENOMIC DNA]</scope>
    <source>
        <strain evidence="2">S238N-H82</strain>
        <tissue evidence="2">Testes</tissue>
    </source>
</reference>
<sequence length="276" mass="30389">MSMSEIPSGDAAGITGSFEESCRELAEVVCNPGEDVAKKTAEIGPSFKTTNPLFNQQLQDMVTVRTSDCTAKHCLCDIICRHLVEGAGKDTADENNEKEIKDAGKKNDGKDKNKSQRKPSTRKGRQPPTSDAAVTSYVMNGHDRHWTDTFSDSDHDEEVVVVPEIEPHKLHPKLAKLEPQTCQRYKSKEVAAMLATMDWSDVAITPEQKCDAFEVKISAKSFPSECKKGVTQAKKTRFAKSSATLRFVATMPDKVCSVKGASSHQQVRQCSHRGED</sequence>
<protein>
    <submittedName>
        <fullName evidence="2">Uncharacterized protein</fullName>
    </submittedName>
</protein>
<dbReference type="EMBL" id="GG666784">
    <property type="protein sequence ID" value="EEN41827.1"/>
    <property type="molecule type" value="Genomic_DNA"/>
</dbReference>
<name>C4A059_BRAFL</name>
<accession>C4A059</accession>
<proteinExistence type="predicted"/>
<feature type="compositionally biased region" description="Basic and acidic residues" evidence="1">
    <location>
        <begin position="89"/>
        <end position="114"/>
    </location>
</feature>
<dbReference type="AlphaFoldDB" id="C4A059"/>
<evidence type="ECO:0000313" key="2">
    <source>
        <dbReference type="EMBL" id="EEN41827.1"/>
    </source>
</evidence>
<evidence type="ECO:0000256" key="1">
    <source>
        <dbReference type="SAM" id="MobiDB-lite"/>
    </source>
</evidence>
<organism>
    <name type="scientific">Branchiostoma floridae</name>
    <name type="common">Florida lancelet</name>
    <name type="synonym">Amphioxus</name>
    <dbReference type="NCBI Taxonomy" id="7739"/>
    <lineage>
        <taxon>Eukaryota</taxon>
        <taxon>Metazoa</taxon>
        <taxon>Chordata</taxon>
        <taxon>Cephalochordata</taxon>
        <taxon>Leptocardii</taxon>
        <taxon>Amphioxiformes</taxon>
        <taxon>Branchiostomatidae</taxon>
        <taxon>Branchiostoma</taxon>
    </lineage>
</organism>
<dbReference type="InParanoid" id="C4A059"/>
<feature type="region of interest" description="Disordered" evidence="1">
    <location>
        <begin position="89"/>
        <end position="132"/>
    </location>
</feature>
<gene>
    <name evidence="2" type="ORF">BRAFLDRAFT_111071</name>
</gene>